<organism evidence="1 2">
    <name type="scientific">Arctia plantaginis</name>
    <name type="common">Wood tiger moth</name>
    <name type="synonym">Phalaena plantaginis</name>
    <dbReference type="NCBI Taxonomy" id="874455"/>
    <lineage>
        <taxon>Eukaryota</taxon>
        <taxon>Metazoa</taxon>
        <taxon>Ecdysozoa</taxon>
        <taxon>Arthropoda</taxon>
        <taxon>Hexapoda</taxon>
        <taxon>Insecta</taxon>
        <taxon>Pterygota</taxon>
        <taxon>Neoptera</taxon>
        <taxon>Endopterygota</taxon>
        <taxon>Lepidoptera</taxon>
        <taxon>Glossata</taxon>
        <taxon>Ditrysia</taxon>
        <taxon>Noctuoidea</taxon>
        <taxon>Erebidae</taxon>
        <taxon>Arctiinae</taxon>
        <taxon>Arctia</taxon>
    </lineage>
</organism>
<dbReference type="Proteomes" id="UP000494256">
    <property type="component" value="Unassembled WGS sequence"/>
</dbReference>
<reference evidence="1 2" key="1">
    <citation type="submission" date="2020-04" db="EMBL/GenBank/DDBJ databases">
        <authorList>
            <person name="Wallbank WR R."/>
            <person name="Pardo Diaz C."/>
            <person name="Kozak K."/>
            <person name="Martin S."/>
            <person name="Jiggins C."/>
            <person name="Moest M."/>
            <person name="Warren A I."/>
            <person name="Byers J.R.P. K."/>
            <person name="Montejo-Kovacevich G."/>
            <person name="Yen C E."/>
        </authorList>
    </citation>
    <scope>NUCLEOTIDE SEQUENCE [LARGE SCALE GENOMIC DNA]</scope>
</reference>
<comment type="caution">
    <text evidence="1">The sequence shown here is derived from an EMBL/GenBank/DDBJ whole genome shotgun (WGS) entry which is preliminary data.</text>
</comment>
<accession>A0A8S0ZRN9</accession>
<proteinExistence type="predicted"/>
<evidence type="ECO:0000313" key="1">
    <source>
        <dbReference type="EMBL" id="CAB3234483.1"/>
    </source>
</evidence>
<protein>
    <submittedName>
        <fullName evidence="1">Uncharacterized protein</fullName>
    </submittedName>
</protein>
<sequence length="111" mass="12774">MSEYRSVARRAISNTGCNYREAQCLYILIPFTLAIVDCLDGEKNGWLEQMDLQLGQSFQSSVILRFSAFEMHWMGLMLQERCVVMSSNKVLAVTQWSKQYNINANNINLNI</sequence>
<gene>
    <name evidence="1" type="ORF">APLA_LOCUS6685</name>
</gene>
<dbReference type="OrthoDB" id="6590397at2759"/>
<name>A0A8S0ZRN9_ARCPL</name>
<evidence type="ECO:0000313" key="2">
    <source>
        <dbReference type="Proteomes" id="UP000494256"/>
    </source>
</evidence>
<dbReference type="AlphaFoldDB" id="A0A8S0ZRN9"/>
<dbReference type="EMBL" id="CADEBD010000294">
    <property type="protein sequence ID" value="CAB3234483.1"/>
    <property type="molecule type" value="Genomic_DNA"/>
</dbReference>